<sequence>MTAIDALVLSAKTHKEVVEGRKEQQAWHASAENEKVLTWLKGNSIDYGKQHGDFFSRLQEGSGQWLLQGDTFRQWLVGENRTLFCQGIPGAGKTMVACTVINYLQTSSELYTQQVAIVYLYCNYRRRDQQDPADLLTSLAAQLAEKTETMPIQLQTLYEQHNKKKTRPRISELEGLVESLLCSFEKTYVVVDALDECLDNGGHGFSCHEVIALIQQIQSEGETILNLFATSRALPDITDVFKGENCSTLEISADEGDMRQFLKARLPKILARSLVRKFPDIQDEIVTAIIEAAGGMFLLAQLYMNSLRDKATVKVLKAALMGFQASARESTSPDLKATQLDKAYNEAMERITMQSPDQSELAILCLSWVVCAKRPLLAEELQFALAVEVGEKSFDEENITDLSHILSVCNGLVTYDEVTTVVRLVHYTTQDYLEKEKQNWLPDAELNLSKVCLTYIQFDSLLCECRSSDCEPCSRLYNDKGSYTSEYLKLDGALASKGPSFSSFNEETYCLHITTKLAPKAHRFLTYASAYWGFHVTQCFNAVEHCILKLLEPQSHRVVDFLWRFICLNIRWGFWSIHGDRHRLIE</sequence>
<evidence type="ECO:0000313" key="5">
    <source>
        <dbReference type="Proteomes" id="UP000275078"/>
    </source>
</evidence>
<accession>A0A3N4HQ30</accession>
<dbReference type="Pfam" id="PF22939">
    <property type="entry name" value="WHD_GPIID"/>
    <property type="match status" value="1"/>
</dbReference>
<feature type="domain" description="GPI inositol-deacylase winged helix" evidence="2">
    <location>
        <begin position="357"/>
        <end position="438"/>
    </location>
</feature>
<protein>
    <submittedName>
        <fullName evidence="4">Uncharacterized protein</fullName>
    </submittedName>
</protein>
<dbReference type="Proteomes" id="UP000275078">
    <property type="component" value="Unassembled WGS sequence"/>
</dbReference>
<dbReference type="OrthoDB" id="195446at2759"/>
<dbReference type="InterPro" id="IPR056884">
    <property type="entry name" value="NPHP3-like_N"/>
</dbReference>
<dbReference type="EMBL" id="ML119785">
    <property type="protein sequence ID" value="RPA74608.1"/>
    <property type="molecule type" value="Genomic_DNA"/>
</dbReference>
<organism evidence="4 5">
    <name type="scientific">Ascobolus immersus RN42</name>
    <dbReference type="NCBI Taxonomy" id="1160509"/>
    <lineage>
        <taxon>Eukaryota</taxon>
        <taxon>Fungi</taxon>
        <taxon>Dikarya</taxon>
        <taxon>Ascomycota</taxon>
        <taxon>Pezizomycotina</taxon>
        <taxon>Pezizomycetes</taxon>
        <taxon>Pezizales</taxon>
        <taxon>Ascobolaceae</taxon>
        <taxon>Ascobolus</taxon>
    </lineage>
</organism>
<evidence type="ECO:0000259" key="3">
    <source>
        <dbReference type="Pfam" id="PF24883"/>
    </source>
</evidence>
<dbReference type="SUPFAM" id="SSF52540">
    <property type="entry name" value="P-loop containing nucleoside triphosphate hydrolases"/>
    <property type="match status" value="1"/>
</dbReference>
<evidence type="ECO:0000313" key="4">
    <source>
        <dbReference type="EMBL" id="RPA74608.1"/>
    </source>
</evidence>
<dbReference type="PANTHER" id="PTHR10039">
    <property type="entry name" value="AMELOGENIN"/>
    <property type="match status" value="1"/>
</dbReference>
<feature type="domain" description="Nephrocystin 3-like N-terminal" evidence="3">
    <location>
        <begin position="61"/>
        <end position="232"/>
    </location>
</feature>
<reference evidence="4 5" key="1">
    <citation type="journal article" date="2018" name="Nat. Ecol. Evol.">
        <title>Pezizomycetes genomes reveal the molecular basis of ectomycorrhizal truffle lifestyle.</title>
        <authorList>
            <person name="Murat C."/>
            <person name="Payen T."/>
            <person name="Noel B."/>
            <person name="Kuo A."/>
            <person name="Morin E."/>
            <person name="Chen J."/>
            <person name="Kohler A."/>
            <person name="Krizsan K."/>
            <person name="Balestrini R."/>
            <person name="Da Silva C."/>
            <person name="Montanini B."/>
            <person name="Hainaut M."/>
            <person name="Levati E."/>
            <person name="Barry K.W."/>
            <person name="Belfiori B."/>
            <person name="Cichocki N."/>
            <person name="Clum A."/>
            <person name="Dockter R.B."/>
            <person name="Fauchery L."/>
            <person name="Guy J."/>
            <person name="Iotti M."/>
            <person name="Le Tacon F."/>
            <person name="Lindquist E.A."/>
            <person name="Lipzen A."/>
            <person name="Malagnac F."/>
            <person name="Mello A."/>
            <person name="Molinier V."/>
            <person name="Miyauchi S."/>
            <person name="Poulain J."/>
            <person name="Riccioni C."/>
            <person name="Rubini A."/>
            <person name="Sitrit Y."/>
            <person name="Splivallo R."/>
            <person name="Traeger S."/>
            <person name="Wang M."/>
            <person name="Zifcakova L."/>
            <person name="Wipf D."/>
            <person name="Zambonelli A."/>
            <person name="Paolocci F."/>
            <person name="Nowrousian M."/>
            <person name="Ottonello S."/>
            <person name="Baldrian P."/>
            <person name="Spatafora J.W."/>
            <person name="Henrissat B."/>
            <person name="Nagy L.G."/>
            <person name="Aury J.M."/>
            <person name="Wincker P."/>
            <person name="Grigoriev I.V."/>
            <person name="Bonfante P."/>
            <person name="Martin F.M."/>
        </authorList>
    </citation>
    <scope>NUCLEOTIDE SEQUENCE [LARGE SCALE GENOMIC DNA]</scope>
    <source>
        <strain evidence="4 5">RN42</strain>
    </source>
</reference>
<keyword evidence="5" id="KW-1185">Reference proteome</keyword>
<dbReference type="Gene3D" id="3.40.50.300">
    <property type="entry name" value="P-loop containing nucleotide triphosphate hydrolases"/>
    <property type="match status" value="1"/>
</dbReference>
<gene>
    <name evidence="4" type="ORF">BJ508DRAFT_215227</name>
</gene>
<dbReference type="Pfam" id="PF24883">
    <property type="entry name" value="NPHP3_N"/>
    <property type="match status" value="1"/>
</dbReference>
<keyword evidence="1" id="KW-0677">Repeat</keyword>
<dbReference type="PANTHER" id="PTHR10039:SF15">
    <property type="entry name" value="NACHT DOMAIN-CONTAINING PROTEIN"/>
    <property type="match status" value="1"/>
</dbReference>
<name>A0A3N4HQ30_ASCIM</name>
<evidence type="ECO:0000259" key="2">
    <source>
        <dbReference type="Pfam" id="PF22939"/>
    </source>
</evidence>
<dbReference type="STRING" id="1160509.A0A3N4HQ30"/>
<dbReference type="InterPro" id="IPR027417">
    <property type="entry name" value="P-loop_NTPase"/>
</dbReference>
<dbReference type="AlphaFoldDB" id="A0A3N4HQ30"/>
<dbReference type="InterPro" id="IPR054471">
    <property type="entry name" value="GPIID_WHD"/>
</dbReference>
<proteinExistence type="predicted"/>
<evidence type="ECO:0000256" key="1">
    <source>
        <dbReference type="ARBA" id="ARBA00022737"/>
    </source>
</evidence>